<dbReference type="AlphaFoldDB" id="A0AAJ5EGM7"/>
<keyword evidence="1" id="KW-0472">Membrane</keyword>
<evidence type="ECO:0000313" key="5">
    <source>
        <dbReference type="Proteomes" id="UP000296883"/>
    </source>
</evidence>
<feature type="transmembrane region" description="Helical" evidence="1">
    <location>
        <begin position="189"/>
        <end position="210"/>
    </location>
</feature>
<sequence length="326" mass="38360">MLNVRTKRDSYFDNAKFILIILVVFTHFFMGMTEKRGIYEDIYYLLFTIHMPTFILISGFFSKNIFKDKKCLKKSIHFLWLYVLFQVLYTIFYFITGIDHSFHLSFLVPEWSLWFLLSMSFWYIGLFVLKKVPPYLAITVSLLLAILVGYLPEVGRELSLQRAFVFFPYFLIGFHLPKQFFEVFQSKKMKYVGGVALIILLFYVVAIDGANKYWFFGSKAYDDFMDLPEFGALIRLLFYCLSVIGVCGFLSLVPTKRQWYTDYGKNTLIVYLFHGFIVKLLRQYIPFESLSFIPSIIIFSFSALFISTLLATNSIKRATNWIITLF</sequence>
<keyword evidence="1" id="KW-0812">Transmembrane</keyword>
<feature type="domain" description="Acyltransferase 3" evidence="2">
    <location>
        <begin position="10"/>
        <end position="311"/>
    </location>
</feature>
<feature type="transmembrane region" description="Helical" evidence="1">
    <location>
        <begin position="158"/>
        <end position="177"/>
    </location>
</feature>
<feature type="transmembrane region" description="Helical" evidence="1">
    <location>
        <begin position="230"/>
        <end position="254"/>
    </location>
</feature>
<feature type="transmembrane region" description="Helical" evidence="1">
    <location>
        <begin position="78"/>
        <end position="96"/>
    </location>
</feature>
<dbReference type="Pfam" id="PF01757">
    <property type="entry name" value="Acyl_transf_3"/>
    <property type="match status" value="1"/>
</dbReference>
<dbReference type="Proteomes" id="UP000296883">
    <property type="component" value="Chromosome"/>
</dbReference>
<evidence type="ECO:0000313" key="6">
    <source>
        <dbReference type="Proteomes" id="UP000297725"/>
    </source>
</evidence>
<keyword evidence="4" id="KW-0012">Acyltransferase</keyword>
<dbReference type="InterPro" id="IPR002656">
    <property type="entry name" value="Acyl_transf_3_dom"/>
</dbReference>
<evidence type="ECO:0000259" key="2">
    <source>
        <dbReference type="Pfam" id="PF01757"/>
    </source>
</evidence>
<name>A0AAJ5EGM7_9ENTE</name>
<proteinExistence type="predicted"/>
<keyword evidence="5" id="KW-1185">Reference proteome</keyword>
<feature type="transmembrane region" description="Helical" evidence="1">
    <location>
        <begin position="135"/>
        <end position="152"/>
    </location>
</feature>
<reference evidence="3 5" key="2">
    <citation type="journal article" date="2020" name="Int. J. Syst. Evol. Microbiol.">
        <title>Vagococcus xieshaowenii sp. nov., isolated from snow finch (Montifringilla taczanowskii) cloacal content.</title>
        <authorList>
            <person name="Ge Y."/>
            <person name="Yang J."/>
            <person name="Lai X.H."/>
            <person name="Zhang G."/>
            <person name="Jin D."/>
            <person name="Lu S."/>
            <person name="Wang B."/>
            <person name="Huang Y."/>
            <person name="Huang Y."/>
            <person name="Ren Z."/>
            <person name="Zhang X."/>
            <person name="Xu J."/>
        </authorList>
    </citation>
    <scope>NUCLEOTIDE SEQUENCE [LARGE SCALE GENOMIC DNA]</scope>
    <source>
        <strain evidence="5">personal::cf-49</strain>
        <strain evidence="3">Personal::cf-49</strain>
    </source>
</reference>
<feature type="transmembrane region" description="Helical" evidence="1">
    <location>
        <begin position="266"/>
        <end position="285"/>
    </location>
</feature>
<dbReference type="InterPro" id="IPR052734">
    <property type="entry name" value="Nod_factor_acetyltransferase"/>
</dbReference>
<dbReference type="EMBL" id="CP038865">
    <property type="protein sequence ID" value="QCA28431.1"/>
    <property type="molecule type" value="Genomic_DNA"/>
</dbReference>
<feature type="transmembrane region" description="Helical" evidence="1">
    <location>
        <begin position="42"/>
        <end position="66"/>
    </location>
</feature>
<feature type="transmembrane region" description="Helical" evidence="1">
    <location>
        <begin position="291"/>
        <end position="311"/>
    </location>
</feature>
<accession>A0AAJ5EGM7</accession>
<evidence type="ECO:0000313" key="3">
    <source>
        <dbReference type="EMBL" id="QCA28431.1"/>
    </source>
</evidence>
<dbReference type="GO" id="GO:0016747">
    <property type="term" value="F:acyltransferase activity, transferring groups other than amino-acyl groups"/>
    <property type="evidence" value="ECO:0007669"/>
    <property type="project" value="InterPro"/>
</dbReference>
<keyword evidence="1" id="KW-1133">Transmembrane helix</keyword>
<reference evidence="4 6" key="1">
    <citation type="submission" date="2019-03" db="EMBL/GenBank/DDBJ databases">
        <title>Vagococcus sp. was isolated fron gut of Carduelis flavirostris.</title>
        <authorList>
            <person name="Ge Y."/>
        </authorList>
    </citation>
    <scope>NUCLEOTIDE SEQUENCE [LARGE SCALE GENOMIC DNA]</scope>
    <source>
        <strain evidence="4 6">CF-210</strain>
    </source>
</reference>
<dbReference type="Proteomes" id="UP000297725">
    <property type="component" value="Unassembled WGS sequence"/>
</dbReference>
<protein>
    <submittedName>
        <fullName evidence="4">Acyltransferase</fullName>
    </submittedName>
</protein>
<dbReference type="PANTHER" id="PTHR37312">
    <property type="entry name" value="MEMBRANE-BOUND ACYLTRANSFERASE YKRP-RELATED"/>
    <property type="match status" value="1"/>
</dbReference>
<organism evidence="4 6">
    <name type="scientific">Vagococcus xieshaowenii</name>
    <dbReference type="NCBI Taxonomy" id="2562451"/>
    <lineage>
        <taxon>Bacteria</taxon>
        <taxon>Bacillati</taxon>
        <taxon>Bacillota</taxon>
        <taxon>Bacilli</taxon>
        <taxon>Lactobacillales</taxon>
        <taxon>Enterococcaceae</taxon>
        <taxon>Vagococcus</taxon>
    </lineage>
</organism>
<keyword evidence="4" id="KW-0808">Transferase</keyword>
<evidence type="ECO:0000313" key="4">
    <source>
        <dbReference type="EMBL" id="TFZ42813.1"/>
    </source>
</evidence>
<dbReference type="PANTHER" id="PTHR37312:SF1">
    <property type="entry name" value="MEMBRANE-BOUND ACYLTRANSFERASE YKRP-RELATED"/>
    <property type="match status" value="1"/>
</dbReference>
<feature type="transmembrane region" description="Helical" evidence="1">
    <location>
        <begin position="12"/>
        <end position="30"/>
    </location>
</feature>
<gene>
    <name evidence="4" type="ORF">E4031_02180</name>
    <name evidence="3" type="ORF">E4Z98_03560</name>
</gene>
<feature type="transmembrane region" description="Helical" evidence="1">
    <location>
        <begin position="111"/>
        <end position="128"/>
    </location>
</feature>
<evidence type="ECO:0000256" key="1">
    <source>
        <dbReference type="SAM" id="Phobius"/>
    </source>
</evidence>
<dbReference type="EMBL" id="SRHU01000008">
    <property type="protein sequence ID" value="TFZ42813.1"/>
    <property type="molecule type" value="Genomic_DNA"/>
</dbReference>